<dbReference type="Proteomes" id="UP001175353">
    <property type="component" value="Unassembled WGS sequence"/>
</dbReference>
<evidence type="ECO:0000256" key="2">
    <source>
        <dbReference type="ARBA" id="ARBA00022771"/>
    </source>
</evidence>
<evidence type="ECO:0000259" key="6">
    <source>
        <dbReference type="PROSITE" id="PS50089"/>
    </source>
</evidence>
<dbReference type="CDD" id="cd16448">
    <property type="entry name" value="RING-H2"/>
    <property type="match status" value="1"/>
</dbReference>
<dbReference type="PANTHER" id="PTHR15710">
    <property type="entry name" value="E3 UBIQUITIN-PROTEIN LIGASE PRAJA"/>
    <property type="match status" value="1"/>
</dbReference>
<dbReference type="GO" id="GO:0005737">
    <property type="term" value="C:cytoplasm"/>
    <property type="evidence" value="ECO:0007669"/>
    <property type="project" value="TreeGrafter"/>
</dbReference>
<feature type="compositionally biased region" description="Basic and acidic residues" evidence="5">
    <location>
        <begin position="86"/>
        <end position="98"/>
    </location>
</feature>
<dbReference type="EMBL" id="JAUJLE010000014">
    <property type="protein sequence ID" value="KAK1009245.1"/>
    <property type="molecule type" value="Genomic_DNA"/>
</dbReference>
<evidence type="ECO:0000313" key="8">
    <source>
        <dbReference type="Proteomes" id="UP001175353"/>
    </source>
</evidence>
<feature type="region of interest" description="Disordered" evidence="5">
    <location>
        <begin position="37"/>
        <end position="220"/>
    </location>
</feature>
<evidence type="ECO:0000256" key="3">
    <source>
        <dbReference type="ARBA" id="ARBA00022833"/>
    </source>
</evidence>
<reference evidence="7" key="1">
    <citation type="submission" date="2023-06" db="EMBL/GenBank/DDBJ databases">
        <title>Black Yeasts Isolated from many extreme environments.</title>
        <authorList>
            <person name="Coleine C."/>
            <person name="Stajich J.E."/>
            <person name="Selbmann L."/>
        </authorList>
    </citation>
    <scope>NUCLEOTIDE SEQUENCE</scope>
    <source>
        <strain evidence="7">CCFEE 5200</strain>
    </source>
</reference>
<evidence type="ECO:0000313" key="7">
    <source>
        <dbReference type="EMBL" id="KAK1009245.1"/>
    </source>
</evidence>
<dbReference type="SMART" id="SM00184">
    <property type="entry name" value="RING"/>
    <property type="match status" value="1"/>
</dbReference>
<dbReference type="InterPro" id="IPR001841">
    <property type="entry name" value="Znf_RING"/>
</dbReference>
<feature type="compositionally biased region" description="Acidic residues" evidence="5">
    <location>
        <begin position="56"/>
        <end position="66"/>
    </location>
</feature>
<feature type="compositionally biased region" description="Basic and acidic residues" evidence="5">
    <location>
        <begin position="167"/>
        <end position="176"/>
    </location>
</feature>
<dbReference type="Pfam" id="PF13639">
    <property type="entry name" value="zf-RING_2"/>
    <property type="match status" value="1"/>
</dbReference>
<dbReference type="GO" id="GO:0016567">
    <property type="term" value="P:protein ubiquitination"/>
    <property type="evidence" value="ECO:0007669"/>
    <property type="project" value="TreeGrafter"/>
</dbReference>
<feature type="region of interest" description="Disordered" evidence="5">
    <location>
        <begin position="536"/>
        <end position="572"/>
    </location>
</feature>
<proteinExistence type="predicted"/>
<keyword evidence="1" id="KW-0479">Metal-binding</keyword>
<evidence type="ECO:0000256" key="5">
    <source>
        <dbReference type="SAM" id="MobiDB-lite"/>
    </source>
</evidence>
<evidence type="ECO:0000256" key="4">
    <source>
        <dbReference type="PROSITE-ProRule" id="PRU00175"/>
    </source>
</evidence>
<evidence type="ECO:0000256" key="1">
    <source>
        <dbReference type="ARBA" id="ARBA00022723"/>
    </source>
</evidence>
<dbReference type="Gene3D" id="3.30.40.10">
    <property type="entry name" value="Zinc/RING finger domain, C3HC4 (zinc finger)"/>
    <property type="match status" value="1"/>
</dbReference>
<feature type="compositionally biased region" description="Acidic residues" evidence="5">
    <location>
        <begin position="545"/>
        <end position="572"/>
    </location>
</feature>
<keyword evidence="2 4" id="KW-0863">Zinc-finger</keyword>
<dbReference type="InterPro" id="IPR013083">
    <property type="entry name" value="Znf_RING/FYVE/PHD"/>
</dbReference>
<dbReference type="AlphaFoldDB" id="A0AAN6L088"/>
<feature type="compositionally biased region" description="Basic and acidic residues" evidence="5">
    <location>
        <begin position="136"/>
        <end position="145"/>
    </location>
</feature>
<sequence>MADEKTFIVVPGLTEEQRELLANIKVGDLVHFQKVFATPPSAHGGSESAGEPVEDRGEEADDELTEMGEHDHDYDVIVTSAAGSEYGRDADVGDRAGEAEDEVDEDLVMNPDQGGASEAASEGDKKVSDTGDDADGERHGRERKILMSVDEAGAVEVEDALGVSNDESNRSRKTDDNPSEDGLDARENADVRTVAESESDVAREAGVHHEENTENTDVDEDDSEIIDYNVLYYVHSIIKTDNIIVDVDLIMLHYQRQPYTNHPRLPHTFQLHGSAISHQDLHDDTCFCGPHATTLYRLSTDYNFSRYTISLNPTGDFMRDNVANSVLTRICPTACENGFVETLAELASVLDSSVYTSPALIDHQIVCPVCIGLPLLMEQQALRATLDQTSYVDLSAVVDWYGRLAPRRAQLGYPFHQFDEREWGYLFDDMPPSDHDDESDFEQLSAEMMDPNHDVPTQPASREAIAALPRKTFAEVENPGRAGESCIICQENFGAEAKAVEMPCGHVFHEGECIEQWLGFNSHQCPSCRAELPVAEGGEVQGTEAGEESDGEEDDEEEDGDESKEDDEELDEIEAEIGELEVEIEEIEVAPDTEW</sequence>
<keyword evidence="8" id="KW-1185">Reference proteome</keyword>
<name>A0AAN6L088_9PEZI</name>
<organism evidence="7 8">
    <name type="scientific">Friedmanniomyces endolithicus</name>
    <dbReference type="NCBI Taxonomy" id="329885"/>
    <lineage>
        <taxon>Eukaryota</taxon>
        <taxon>Fungi</taxon>
        <taxon>Dikarya</taxon>
        <taxon>Ascomycota</taxon>
        <taxon>Pezizomycotina</taxon>
        <taxon>Dothideomycetes</taxon>
        <taxon>Dothideomycetidae</taxon>
        <taxon>Mycosphaerellales</taxon>
        <taxon>Teratosphaeriaceae</taxon>
        <taxon>Friedmanniomyces</taxon>
    </lineage>
</organism>
<dbReference type="GO" id="GO:0008270">
    <property type="term" value="F:zinc ion binding"/>
    <property type="evidence" value="ECO:0007669"/>
    <property type="project" value="UniProtKB-KW"/>
</dbReference>
<dbReference type="SUPFAM" id="SSF57850">
    <property type="entry name" value="RING/U-box"/>
    <property type="match status" value="1"/>
</dbReference>
<keyword evidence="3" id="KW-0862">Zinc</keyword>
<dbReference type="PROSITE" id="PS50089">
    <property type="entry name" value="ZF_RING_2"/>
    <property type="match status" value="1"/>
</dbReference>
<gene>
    <name evidence="7" type="ORF">LTR91_002895</name>
</gene>
<dbReference type="GO" id="GO:0061630">
    <property type="term" value="F:ubiquitin protein ligase activity"/>
    <property type="evidence" value="ECO:0007669"/>
    <property type="project" value="TreeGrafter"/>
</dbReference>
<protein>
    <recommendedName>
        <fullName evidence="6">RING-type domain-containing protein</fullName>
    </recommendedName>
</protein>
<dbReference type="PANTHER" id="PTHR15710:SF184">
    <property type="entry name" value="RING_U-BOX SUPERFAMILY PROTEIN"/>
    <property type="match status" value="1"/>
</dbReference>
<comment type="caution">
    <text evidence="7">The sequence shown here is derived from an EMBL/GenBank/DDBJ whole genome shotgun (WGS) entry which is preliminary data.</text>
</comment>
<feature type="domain" description="RING-type" evidence="6">
    <location>
        <begin position="486"/>
        <end position="529"/>
    </location>
</feature>
<accession>A0AAN6L088</accession>
<feature type="compositionally biased region" description="Basic and acidic residues" evidence="5">
    <location>
        <begin position="183"/>
        <end position="212"/>
    </location>
</feature>